<organism evidence="2 3">
    <name type="scientific">Colletotrichum tamarilloi</name>
    <dbReference type="NCBI Taxonomy" id="1209934"/>
    <lineage>
        <taxon>Eukaryota</taxon>
        <taxon>Fungi</taxon>
        <taxon>Dikarya</taxon>
        <taxon>Ascomycota</taxon>
        <taxon>Pezizomycotina</taxon>
        <taxon>Sordariomycetes</taxon>
        <taxon>Hypocreomycetidae</taxon>
        <taxon>Glomerellales</taxon>
        <taxon>Glomerellaceae</taxon>
        <taxon>Colletotrichum</taxon>
        <taxon>Colletotrichum acutatum species complex</taxon>
    </lineage>
</organism>
<dbReference type="EMBL" id="MLFU01000057">
    <property type="protein sequence ID" value="KAK1489184.1"/>
    <property type="molecule type" value="Genomic_DNA"/>
</dbReference>
<dbReference type="Proteomes" id="UP001227543">
    <property type="component" value="Unassembled WGS sequence"/>
</dbReference>
<comment type="caution">
    <text evidence="2">The sequence shown here is derived from an EMBL/GenBank/DDBJ whole genome shotgun (WGS) entry which is preliminary data.</text>
</comment>
<feature type="compositionally biased region" description="Polar residues" evidence="1">
    <location>
        <begin position="1"/>
        <end position="15"/>
    </location>
</feature>
<name>A0ABQ9QYF8_9PEZI</name>
<proteinExistence type="predicted"/>
<feature type="compositionally biased region" description="Basic residues" evidence="1">
    <location>
        <begin position="21"/>
        <end position="32"/>
    </location>
</feature>
<sequence length="244" mass="26282">MVQDANRISNIAGQTPNPPYQKKKGRSKKKKTPFNIGSRKVAPRTANPYPAKDFFSSLTIVSTPPTGTPAAGPIQHDAQSFLQARSSQDASEWAKKGRPPAAGSCGPCPLQLALGCCSWLFSSRFEWKPPGGERQRVRGSCRKAGDVVSASARSPATEFTSAVSCQWGLRRTMDHGVSILRIHTGGFETSGKFGFCTFADLTKLTRALPNNLMVQFACSLGAAQHRMLAPFFSAVSLFRDVSSA</sequence>
<accession>A0ABQ9QYF8</accession>
<evidence type="ECO:0000313" key="2">
    <source>
        <dbReference type="EMBL" id="KAK1489184.1"/>
    </source>
</evidence>
<dbReference type="GeneID" id="85411389"/>
<gene>
    <name evidence="2" type="ORF">CTAM01_11139</name>
</gene>
<evidence type="ECO:0000313" key="3">
    <source>
        <dbReference type="Proteomes" id="UP001227543"/>
    </source>
</evidence>
<evidence type="ECO:0000256" key="1">
    <source>
        <dbReference type="SAM" id="MobiDB-lite"/>
    </source>
</evidence>
<dbReference type="RefSeq" id="XP_060378162.1">
    <property type="nucleotide sequence ID" value="XM_060527151.1"/>
</dbReference>
<protein>
    <submittedName>
        <fullName evidence="2">Uncharacterized protein</fullName>
    </submittedName>
</protein>
<keyword evidence="3" id="KW-1185">Reference proteome</keyword>
<feature type="region of interest" description="Disordered" evidence="1">
    <location>
        <begin position="1"/>
        <end position="48"/>
    </location>
</feature>
<reference evidence="2 3" key="1">
    <citation type="submission" date="2016-10" db="EMBL/GenBank/DDBJ databases">
        <title>The genome sequence of Colletotrichum fioriniae PJ7.</title>
        <authorList>
            <person name="Baroncelli R."/>
        </authorList>
    </citation>
    <scope>NUCLEOTIDE SEQUENCE [LARGE SCALE GENOMIC DNA]</scope>
    <source>
        <strain evidence="2 3">Tom-12</strain>
    </source>
</reference>